<feature type="transmembrane region" description="Helical" evidence="6">
    <location>
        <begin position="38"/>
        <end position="59"/>
    </location>
</feature>
<feature type="domain" description="EamA" evidence="7">
    <location>
        <begin position="155"/>
        <end position="284"/>
    </location>
</feature>
<organism evidence="8 9">
    <name type="scientific">Novispirillum itersonii</name>
    <name type="common">Aquaspirillum itersonii</name>
    <dbReference type="NCBI Taxonomy" id="189"/>
    <lineage>
        <taxon>Bacteria</taxon>
        <taxon>Pseudomonadati</taxon>
        <taxon>Pseudomonadota</taxon>
        <taxon>Alphaproteobacteria</taxon>
        <taxon>Rhodospirillales</taxon>
        <taxon>Novispirillaceae</taxon>
        <taxon>Novispirillum</taxon>
    </lineage>
</organism>
<dbReference type="PANTHER" id="PTHR32322">
    <property type="entry name" value="INNER MEMBRANE TRANSPORTER"/>
    <property type="match status" value="1"/>
</dbReference>
<feature type="domain" description="EamA" evidence="7">
    <location>
        <begin position="13"/>
        <end position="141"/>
    </location>
</feature>
<dbReference type="InterPro" id="IPR037185">
    <property type="entry name" value="EmrE-like"/>
</dbReference>
<evidence type="ECO:0000313" key="8">
    <source>
        <dbReference type="EMBL" id="MBB6209003.1"/>
    </source>
</evidence>
<feature type="transmembrane region" description="Helical" evidence="6">
    <location>
        <begin position="217"/>
        <end position="234"/>
    </location>
</feature>
<feature type="transmembrane region" description="Helical" evidence="6">
    <location>
        <begin position="128"/>
        <end position="147"/>
    </location>
</feature>
<keyword evidence="3 6" id="KW-0812">Transmembrane</keyword>
<evidence type="ECO:0000256" key="2">
    <source>
        <dbReference type="ARBA" id="ARBA00007362"/>
    </source>
</evidence>
<evidence type="ECO:0000256" key="6">
    <source>
        <dbReference type="SAM" id="Phobius"/>
    </source>
</evidence>
<feature type="transmembrane region" description="Helical" evidence="6">
    <location>
        <begin position="241"/>
        <end position="262"/>
    </location>
</feature>
<feature type="transmembrane region" description="Helical" evidence="6">
    <location>
        <begin position="100"/>
        <end position="119"/>
    </location>
</feature>
<protein>
    <submittedName>
        <fullName evidence="8">Drug/metabolite transporter (DMT)-like permease</fullName>
    </submittedName>
</protein>
<comment type="subcellular location">
    <subcellularLocation>
        <location evidence="1">Membrane</location>
        <topology evidence="1">Multi-pass membrane protein</topology>
    </subcellularLocation>
</comment>
<dbReference type="GO" id="GO:0016020">
    <property type="term" value="C:membrane"/>
    <property type="evidence" value="ECO:0007669"/>
    <property type="project" value="UniProtKB-SubCell"/>
</dbReference>
<evidence type="ECO:0000256" key="4">
    <source>
        <dbReference type="ARBA" id="ARBA00022989"/>
    </source>
</evidence>
<dbReference type="SUPFAM" id="SSF103481">
    <property type="entry name" value="Multidrug resistance efflux transporter EmrE"/>
    <property type="match status" value="2"/>
</dbReference>
<keyword evidence="5 6" id="KW-0472">Membrane</keyword>
<proteinExistence type="inferred from homology"/>
<evidence type="ECO:0000256" key="3">
    <source>
        <dbReference type="ARBA" id="ARBA00022692"/>
    </source>
</evidence>
<dbReference type="PANTHER" id="PTHR32322:SF2">
    <property type="entry name" value="EAMA DOMAIN-CONTAINING PROTEIN"/>
    <property type="match status" value="1"/>
</dbReference>
<comment type="similarity">
    <text evidence="2">Belongs to the EamA transporter family.</text>
</comment>
<feature type="transmembrane region" description="Helical" evidence="6">
    <location>
        <begin position="71"/>
        <end position="94"/>
    </location>
</feature>
<dbReference type="RefSeq" id="WP_184260734.1">
    <property type="nucleotide sequence ID" value="NZ_JACIIX010000001.1"/>
</dbReference>
<evidence type="ECO:0000256" key="5">
    <source>
        <dbReference type="ARBA" id="ARBA00023136"/>
    </source>
</evidence>
<evidence type="ECO:0000259" key="7">
    <source>
        <dbReference type="Pfam" id="PF00892"/>
    </source>
</evidence>
<feature type="transmembrane region" description="Helical" evidence="6">
    <location>
        <begin position="268"/>
        <end position="285"/>
    </location>
</feature>
<gene>
    <name evidence="8" type="ORF">FHS48_000384</name>
</gene>
<dbReference type="Pfam" id="PF00892">
    <property type="entry name" value="EamA"/>
    <property type="match status" value="2"/>
</dbReference>
<dbReference type="Proteomes" id="UP000544872">
    <property type="component" value="Unassembled WGS sequence"/>
</dbReference>
<feature type="transmembrane region" description="Helical" evidence="6">
    <location>
        <begin position="153"/>
        <end position="173"/>
    </location>
</feature>
<accession>A0A7W9ZCL2</accession>
<dbReference type="EMBL" id="JACIIX010000001">
    <property type="protein sequence ID" value="MBB6209003.1"/>
    <property type="molecule type" value="Genomic_DNA"/>
</dbReference>
<name>A0A7W9ZCL2_NOVIT</name>
<keyword evidence="9" id="KW-1185">Reference proteome</keyword>
<dbReference type="InterPro" id="IPR050638">
    <property type="entry name" value="AA-Vitamin_Transporters"/>
</dbReference>
<feature type="transmembrane region" description="Helical" evidence="6">
    <location>
        <begin position="185"/>
        <end position="205"/>
    </location>
</feature>
<comment type="caution">
    <text evidence="8">The sequence shown here is derived from an EMBL/GenBank/DDBJ whole genome shotgun (WGS) entry which is preliminary data.</text>
</comment>
<keyword evidence="4 6" id="KW-1133">Transmembrane helix</keyword>
<sequence>MSARSALSSPPVLLLITGSILGTQVPLSRLAAGAGIPSAVFVFWTCLTAGVILGAVALLRGQPLQRHHLRYSLVGGLISLGLPNLLVMLVVVPLGSGMTALTYTLPPLFTLALAALIGYERLTRWRSLGILFGLSGAVTLVFSRFSLSGDSTQMLWMGLALLIPTCLAIGNVYRSRAWPAGAAPLTLAAGMLLSAALWMLPLALYQGLFTGLPHWSVLAQALASTLMYVTFFALQRAAGPVYLSQIGYVGAAMGVLAGIVVFGERPGLAVACGVTLIVCGMLCSNRRPRQPAPTP</sequence>
<evidence type="ECO:0000313" key="9">
    <source>
        <dbReference type="Proteomes" id="UP000544872"/>
    </source>
</evidence>
<evidence type="ECO:0000256" key="1">
    <source>
        <dbReference type="ARBA" id="ARBA00004141"/>
    </source>
</evidence>
<dbReference type="InterPro" id="IPR000620">
    <property type="entry name" value="EamA_dom"/>
</dbReference>
<dbReference type="AlphaFoldDB" id="A0A7W9ZCL2"/>
<reference evidence="8 9" key="1">
    <citation type="submission" date="2020-08" db="EMBL/GenBank/DDBJ databases">
        <title>Genomic Encyclopedia of Type Strains, Phase IV (KMG-IV): sequencing the most valuable type-strain genomes for metagenomic binning, comparative biology and taxonomic classification.</title>
        <authorList>
            <person name="Goeker M."/>
        </authorList>
    </citation>
    <scope>NUCLEOTIDE SEQUENCE [LARGE SCALE GENOMIC DNA]</scope>
    <source>
        <strain evidence="8 9">DSM 11590</strain>
    </source>
</reference>